<dbReference type="EMBL" id="LHQQ01000068">
    <property type="protein sequence ID" value="KOS44089.1"/>
    <property type="molecule type" value="Genomic_DNA"/>
</dbReference>
<organism evidence="1 2">
    <name type="scientific">Penicillium nordicum</name>
    <dbReference type="NCBI Taxonomy" id="229535"/>
    <lineage>
        <taxon>Eukaryota</taxon>
        <taxon>Fungi</taxon>
        <taxon>Dikarya</taxon>
        <taxon>Ascomycota</taxon>
        <taxon>Pezizomycotina</taxon>
        <taxon>Eurotiomycetes</taxon>
        <taxon>Eurotiomycetidae</taxon>
        <taxon>Eurotiales</taxon>
        <taxon>Aspergillaceae</taxon>
        <taxon>Penicillium</taxon>
    </lineage>
</organism>
<keyword evidence="2" id="KW-1185">Reference proteome</keyword>
<evidence type="ECO:0000313" key="2">
    <source>
        <dbReference type="Proteomes" id="UP000037696"/>
    </source>
</evidence>
<accession>A0A0M9WGL1</accession>
<proteinExistence type="predicted"/>
<reference evidence="1 2" key="1">
    <citation type="submission" date="2015-08" db="EMBL/GenBank/DDBJ databases">
        <title>Genome sequencing of Penicillium nordicum.</title>
        <authorList>
            <person name="Nguyen H.D."/>
            <person name="Seifert K.A."/>
        </authorList>
    </citation>
    <scope>NUCLEOTIDE SEQUENCE [LARGE SCALE GENOMIC DNA]</scope>
    <source>
        <strain evidence="1 2">DAOMC 185683</strain>
    </source>
</reference>
<protein>
    <submittedName>
        <fullName evidence="1">Uncharacterized protein</fullName>
    </submittedName>
</protein>
<name>A0A0M9WGL1_9EURO</name>
<comment type="caution">
    <text evidence="1">The sequence shown here is derived from an EMBL/GenBank/DDBJ whole genome shotgun (WGS) entry which is preliminary data.</text>
</comment>
<evidence type="ECO:0000313" key="1">
    <source>
        <dbReference type="EMBL" id="KOS44089.1"/>
    </source>
</evidence>
<dbReference type="Proteomes" id="UP000037696">
    <property type="component" value="Unassembled WGS sequence"/>
</dbReference>
<dbReference type="AlphaFoldDB" id="A0A0M9WGL1"/>
<gene>
    <name evidence="1" type="ORF">ACN38_g5043</name>
</gene>
<sequence length="122" mass="14038">MLKKIITSTCRLEISEPVTLIHSRKAYVLREILINKNLNSTHFRMRFRTPHLLAGRSAINTYPPYIVHINVYPAIPLLLTITLDLYKSPRTNEAFYLDHNFGSLLGGFTSILIRRLEGDSLE</sequence>